<dbReference type="VEuPathDB" id="FungiDB:H257_02168"/>
<keyword evidence="3" id="KW-1185">Reference proteome</keyword>
<dbReference type="Proteomes" id="UP000284702">
    <property type="component" value="Unassembled WGS sequence"/>
</dbReference>
<evidence type="ECO:0000256" key="1">
    <source>
        <dbReference type="SAM" id="Phobius"/>
    </source>
</evidence>
<dbReference type="PANTHER" id="PTHR12246">
    <property type="entry name" value="PALMITOYLTRANSFERASE ZDHHC16"/>
    <property type="match status" value="1"/>
</dbReference>
<feature type="transmembrane region" description="Helical" evidence="1">
    <location>
        <begin position="6"/>
        <end position="23"/>
    </location>
</feature>
<comment type="caution">
    <text evidence="2">The sequence shown here is derived from an EMBL/GenBank/DDBJ whole genome shotgun (WGS) entry which is preliminary data.</text>
</comment>
<evidence type="ECO:0000313" key="2">
    <source>
        <dbReference type="EMBL" id="RQM13521.1"/>
    </source>
</evidence>
<dbReference type="GO" id="GO:0016409">
    <property type="term" value="F:palmitoyltransferase activity"/>
    <property type="evidence" value="ECO:0007669"/>
    <property type="project" value="InterPro"/>
</dbReference>
<keyword evidence="1" id="KW-1133">Transmembrane helix</keyword>
<organism evidence="2 3">
    <name type="scientific">Aphanomyces astaci</name>
    <name type="common">Crayfish plague agent</name>
    <dbReference type="NCBI Taxonomy" id="112090"/>
    <lineage>
        <taxon>Eukaryota</taxon>
        <taxon>Sar</taxon>
        <taxon>Stramenopiles</taxon>
        <taxon>Oomycota</taxon>
        <taxon>Saprolegniomycetes</taxon>
        <taxon>Saprolegniales</taxon>
        <taxon>Verrucalvaceae</taxon>
        <taxon>Aphanomyces</taxon>
    </lineage>
</organism>
<name>A0A425C8Z6_APHAT</name>
<evidence type="ECO:0000313" key="3">
    <source>
        <dbReference type="Proteomes" id="UP000284702"/>
    </source>
</evidence>
<feature type="transmembrane region" description="Helical" evidence="1">
    <location>
        <begin position="35"/>
        <end position="55"/>
    </location>
</feature>
<dbReference type="AlphaFoldDB" id="A0A425C8Z6"/>
<feature type="transmembrane region" description="Helical" evidence="1">
    <location>
        <begin position="142"/>
        <end position="167"/>
    </location>
</feature>
<gene>
    <name evidence="2" type="ORF">B5M09_012893</name>
</gene>
<dbReference type="PROSITE" id="PS50216">
    <property type="entry name" value="DHHC"/>
    <property type="match status" value="1"/>
</dbReference>
<evidence type="ECO:0008006" key="4">
    <source>
        <dbReference type="Google" id="ProtNLM"/>
    </source>
</evidence>
<proteinExistence type="predicted"/>
<sequence length="247" mass="28287">WIPVGLVTALIALEYVVFIRFHIRAKLLVGDDSIALVLEFLAFNSLTALTAISYYRVVATGTCHQHGLVIMFHPSFTPDPGFINDKLADYLRMRAQQAGIQLPNCRSCHKPKPSRAHHCSICKMCVVKMVHHMDNTLPLHAILAYVMAASVTLSLTLFVGFHSYLIFQGQSTLELNVYGRRSPYRYREMAQNWRAVFGSNWHSWLLPLVPENADYDYMMWTRNHDVEAQRSYDDHDDDEESNVSLIL</sequence>
<accession>A0A425C8Z6</accession>
<protein>
    <recommendedName>
        <fullName evidence="4">Protein S-acyltransferase</fullName>
    </recommendedName>
</protein>
<keyword evidence="1" id="KW-0472">Membrane</keyword>
<reference evidence="2" key="1">
    <citation type="submission" date="2018-07" db="EMBL/GenBank/DDBJ databases">
        <title>Annotation of Aphanomyces astaci genome assembly.</title>
        <authorList>
            <person name="Studholme D.J."/>
        </authorList>
    </citation>
    <scope>NUCLEOTIDE SEQUENCE [LARGE SCALE GENOMIC DNA]</scope>
    <source>
        <strain evidence="2">Pc</strain>
    </source>
</reference>
<feature type="non-terminal residue" evidence="2">
    <location>
        <position position="1"/>
    </location>
</feature>
<dbReference type="InterPro" id="IPR039859">
    <property type="entry name" value="PFA4/ZDH16/20/ERF2-like"/>
</dbReference>
<keyword evidence="1" id="KW-0812">Transmembrane</keyword>
<dbReference type="EMBL" id="MZMZ02005697">
    <property type="protein sequence ID" value="RQM13521.1"/>
    <property type="molecule type" value="Genomic_DNA"/>
</dbReference>